<proteinExistence type="predicted"/>
<reference evidence="2 3" key="1">
    <citation type="submission" date="2018-02" db="EMBL/GenBank/DDBJ databases">
        <title>The genomes of Aspergillus section Nigri reveals drivers in fungal speciation.</title>
        <authorList>
            <consortium name="DOE Joint Genome Institute"/>
            <person name="Vesth T.C."/>
            <person name="Nybo J."/>
            <person name="Theobald S."/>
            <person name="Brandl J."/>
            <person name="Frisvad J.C."/>
            <person name="Nielsen K.F."/>
            <person name="Lyhne E.K."/>
            <person name="Kogle M.E."/>
            <person name="Kuo A."/>
            <person name="Riley R."/>
            <person name="Clum A."/>
            <person name="Nolan M."/>
            <person name="Lipzen A."/>
            <person name="Salamov A."/>
            <person name="Henrissat B."/>
            <person name="Wiebenga A."/>
            <person name="De vries R.P."/>
            <person name="Grigoriev I.V."/>
            <person name="Mortensen U.H."/>
            <person name="Andersen M.R."/>
            <person name="Baker S.E."/>
        </authorList>
    </citation>
    <scope>NUCLEOTIDE SEQUENCE [LARGE SCALE GENOMIC DNA]</scope>
    <source>
        <strain evidence="2 3">CBS 101889</strain>
    </source>
</reference>
<evidence type="ECO:0000313" key="2">
    <source>
        <dbReference type="EMBL" id="RAL15910.1"/>
    </source>
</evidence>
<dbReference type="PANTHER" id="PTHR35605">
    <property type="entry name" value="ECP2 EFFECTOR PROTEIN DOMAIN-CONTAINING PROTEIN-RELATED"/>
    <property type="match status" value="1"/>
</dbReference>
<gene>
    <name evidence="2" type="ORF">BO97DRAFT_421158</name>
</gene>
<dbReference type="VEuPathDB" id="FungiDB:BO97DRAFT_421158"/>
<evidence type="ECO:0000256" key="1">
    <source>
        <dbReference type="SAM" id="SignalP"/>
    </source>
</evidence>
<sequence>MKTPFILAGLASTSMALVTNHVPRGLTVVPMTYGGIITEDGEKVELLGTIEDVHQQIKRLNPGYNSSQFLESRSREADVEMHRVVQKRNKNKLLCNIEGDHSDTAIHPWIIKGIQYLLALDGVCKVGAGPCTCARISCSYDSAIYLCNDNAWAIQPEGSYLATYAEHIMIQCFDGQYINEKEFDSDNYNVVVAGDLC</sequence>
<dbReference type="GeneID" id="37200993"/>
<name>A0A395I6V5_ASPHC</name>
<keyword evidence="3" id="KW-1185">Reference proteome</keyword>
<dbReference type="Proteomes" id="UP000248961">
    <property type="component" value="Unassembled WGS sequence"/>
</dbReference>
<dbReference type="OrthoDB" id="3552888at2759"/>
<evidence type="ECO:0000313" key="3">
    <source>
        <dbReference type="Proteomes" id="UP000248961"/>
    </source>
</evidence>
<protein>
    <recommendedName>
        <fullName evidence="4">Ig-like domain-containing protein</fullName>
    </recommendedName>
</protein>
<dbReference type="STRING" id="1450537.A0A395I6V5"/>
<accession>A0A395I6V5</accession>
<evidence type="ECO:0008006" key="4">
    <source>
        <dbReference type="Google" id="ProtNLM"/>
    </source>
</evidence>
<organism evidence="2 3">
    <name type="scientific">Aspergillus homomorphus (strain CBS 101889)</name>
    <dbReference type="NCBI Taxonomy" id="1450537"/>
    <lineage>
        <taxon>Eukaryota</taxon>
        <taxon>Fungi</taxon>
        <taxon>Dikarya</taxon>
        <taxon>Ascomycota</taxon>
        <taxon>Pezizomycotina</taxon>
        <taxon>Eurotiomycetes</taxon>
        <taxon>Eurotiomycetidae</taxon>
        <taxon>Eurotiales</taxon>
        <taxon>Aspergillaceae</taxon>
        <taxon>Aspergillus</taxon>
        <taxon>Aspergillus subgen. Circumdati</taxon>
    </lineage>
</organism>
<dbReference type="EMBL" id="KZ824270">
    <property type="protein sequence ID" value="RAL15910.1"/>
    <property type="molecule type" value="Genomic_DNA"/>
</dbReference>
<feature type="signal peptide" evidence="1">
    <location>
        <begin position="1"/>
        <end position="16"/>
    </location>
</feature>
<feature type="chain" id="PRO_5017341609" description="Ig-like domain-containing protein" evidence="1">
    <location>
        <begin position="17"/>
        <end position="197"/>
    </location>
</feature>
<keyword evidence="1" id="KW-0732">Signal</keyword>
<dbReference type="PANTHER" id="PTHR35605:SF1">
    <property type="entry name" value="ECP2 EFFECTOR PROTEIN DOMAIN-CONTAINING PROTEIN-RELATED"/>
    <property type="match status" value="1"/>
</dbReference>
<dbReference type="RefSeq" id="XP_025555064.1">
    <property type="nucleotide sequence ID" value="XM_025696704.1"/>
</dbReference>
<dbReference type="AlphaFoldDB" id="A0A395I6V5"/>